<keyword evidence="3" id="KW-0378">Hydrolase</keyword>
<keyword evidence="1" id="KW-0479">Metal-binding</keyword>
<dbReference type="GO" id="GO:0006749">
    <property type="term" value="P:glutathione metabolic process"/>
    <property type="evidence" value="ECO:0007669"/>
    <property type="project" value="InterPro"/>
</dbReference>
<gene>
    <name evidence="3" type="ORF">B0I00_1359</name>
</gene>
<dbReference type="InterPro" id="IPR044528">
    <property type="entry name" value="POD-like_MBL-fold"/>
</dbReference>
<feature type="domain" description="Metallo-beta-lactamase" evidence="2">
    <location>
        <begin position="16"/>
        <end position="205"/>
    </location>
</feature>
<dbReference type="InterPro" id="IPR001279">
    <property type="entry name" value="Metallo-B-lactamas"/>
</dbReference>
<evidence type="ECO:0000256" key="1">
    <source>
        <dbReference type="ARBA" id="ARBA00022723"/>
    </source>
</evidence>
<dbReference type="GO" id="GO:0016787">
    <property type="term" value="F:hydrolase activity"/>
    <property type="evidence" value="ECO:0007669"/>
    <property type="project" value="UniProtKB-KW"/>
</dbReference>
<evidence type="ECO:0000313" key="3">
    <source>
        <dbReference type="EMBL" id="PKB19130.1"/>
    </source>
</evidence>
<dbReference type="CDD" id="cd07724">
    <property type="entry name" value="POD-like_MBL-fold"/>
    <property type="match status" value="1"/>
</dbReference>
<dbReference type="PANTHER" id="PTHR43084">
    <property type="entry name" value="PERSULFIDE DIOXYGENASE ETHE1"/>
    <property type="match status" value="1"/>
</dbReference>
<dbReference type="AlphaFoldDB" id="A0A2N0HJL3"/>
<dbReference type="Gene3D" id="3.60.15.10">
    <property type="entry name" value="Ribonuclease Z/Hydroxyacylglutathione hydrolase-like"/>
    <property type="match status" value="1"/>
</dbReference>
<dbReference type="InterPro" id="IPR051682">
    <property type="entry name" value="Mito_Persulfide_Diox"/>
</dbReference>
<dbReference type="SMART" id="SM00849">
    <property type="entry name" value="Lactamase_B"/>
    <property type="match status" value="1"/>
</dbReference>
<sequence>MTAVPTVAGFFDPATHTVSYIVSDPVTRRAAVIDPVLDFTPNNARTATRSADALLAHLAQHELQLDWILDTHAHADHLSAAQYLRGKTGAQVAIGAGITTIQRTFGTLFGLDDLAFDGSQFDRLVGEGDTLPLGSLTIEVLHTPGHTPACVSFRIGDALFVGDTLFMPDYGTARCDFPGGSAATLYASIRKLLALPGETRIFVGHDYLPAGRSEIAWETSVAEQRRANVHIHEGVSEADFVAMRQARDATLDAPQLILPSLQVNIRAGQLPPAEANGTRYLKLPLDAI</sequence>
<dbReference type="Pfam" id="PF00753">
    <property type="entry name" value="Lactamase_B"/>
    <property type="match status" value="1"/>
</dbReference>
<evidence type="ECO:0000313" key="4">
    <source>
        <dbReference type="Proteomes" id="UP000232587"/>
    </source>
</evidence>
<name>A0A2N0HJL3_9SPHN</name>
<dbReference type="SUPFAM" id="SSF56281">
    <property type="entry name" value="Metallo-hydrolase/oxidoreductase"/>
    <property type="match status" value="1"/>
</dbReference>
<dbReference type="RefSeq" id="WP_100866642.1">
    <property type="nucleotide sequence ID" value="NZ_PHUF01000003.1"/>
</dbReference>
<dbReference type="OrthoDB" id="9784009at2"/>
<reference evidence="3 4" key="1">
    <citation type="submission" date="2017-11" db="EMBL/GenBank/DDBJ databases">
        <title>Genomic Encyclopedia of Type Strains, Phase III (KMG-III): the genomes of soil and plant-associated and newly described type strains.</title>
        <authorList>
            <person name="Whitman W."/>
        </authorList>
    </citation>
    <scope>NUCLEOTIDE SEQUENCE [LARGE SCALE GENOMIC DNA]</scope>
    <source>
        <strain evidence="3 4">CGMCC 1.12274</strain>
    </source>
</reference>
<comment type="caution">
    <text evidence="3">The sequence shown here is derived from an EMBL/GenBank/DDBJ whole genome shotgun (WGS) entry which is preliminary data.</text>
</comment>
<proteinExistence type="predicted"/>
<dbReference type="Proteomes" id="UP000232587">
    <property type="component" value="Unassembled WGS sequence"/>
</dbReference>
<dbReference type="EMBL" id="PHUF01000003">
    <property type="protein sequence ID" value="PKB19130.1"/>
    <property type="molecule type" value="Genomic_DNA"/>
</dbReference>
<dbReference type="GO" id="GO:0070813">
    <property type="term" value="P:hydrogen sulfide metabolic process"/>
    <property type="evidence" value="ECO:0007669"/>
    <property type="project" value="TreeGrafter"/>
</dbReference>
<keyword evidence="4" id="KW-1185">Reference proteome</keyword>
<dbReference type="GO" id="GO:0050313">
    <property type="term" value="F:sulfur dioxygenase activity"/>
    <property type="evidence" value="ECO:0007669"/>
    <property type="project" value="InterPro"/>
</dbReference>
<dbReference type="GO" id="GO:0046872">
    <property type="term" value="F:metal ion binding"/>
    <property type="evidence" value="ECO:0007669"/>
    <property type="project" value="UniProtKB-KW"/>
</dbReference>
<protein>
    <submittedName>
        <fullName evidence="3">Glyoxylase-like metal-dependent hydrolase (Beta-lactamase superfamily II)</fullName>
    </submittedName>
</protein>
<dbReference type="InterPro" id="IPR036866">
    <property type="entry name" value="RibonucZ/Hydroxyglut_hydro"/>
</dbReference>
<dbReference type="PANTHER" id="PTHR43084:SF1">
    <property type="entry name" value="PERSULFIDE DIOXYGENASE ETHE1, MITOCHONDRIAL"/>
    <property type="match status" value="1"/>
</dbReference>
<accession>A0A2N0HJL3</accession>
<evidence type="ECO:0000259" key="2">
    <source>
        <dbReference type="SMART" id="SM00849"/>
    </source>
</evidence>
<organism evidence="3 4">
    <name type="scientific">Novosphingobium kunmingense</name>
    <dbReference type="NCBI Taxonomy" id="1211806"/>
    <lineage>
        <taxon>Bacteria</taxon>
        <taxon>Pseudomonadati</taxon>
        <taxon>Pseudomonadota</taxon>
        <taxon>Alphaproteobacteria</taxon>
        <taxon>Sphingomonadales</taxon>
        <taxon>Sphingomonadaceae</taxon>
        <taxon>Novosphingobium</taxon>
    </lineage>
</organism>